<dbReference type="InterPro" id="IPR036721">
    <property type="entry name" value="RCK_C_sf"/>
</dbReference>
<dbReference type="RefSeq" id="WP_111730532.1">
    <property type="nucleotide sequence ID" value="NZ_QHKO01000006.1"/>
</dbReference>
<dbReference type="PROSITE" id="PS51202">
    <property type="entry name" value="RCK_C"/>
    <property type="match status" value="1"/>
</dbReference>
<protein>
    <submittedName>
        <fullName evidence="3">Potassium uptake system protein</fullName>
    </submittedName>
</protein>
<dbReference type="Pfam" id="PF02080">
    <property type="entry name" value="TrkA_C"/>
    <property type="match status" value="1"/>
</dbReference>
<dbReference type="GO" id="GO:0006813">
    <property type="term" value="P:potassium ion transport"/>
    <property type="evidence" value="ECO:0007669"/>
    <property type="project" value="InterPro"/>
</dbReference>
<dbReference type="GO" id="GO:0008324">
    <property type="term" value="F:monoatomic cation transmembrane transporter activity"/>
    <property type="evidence" value="ECO:0007669"/>
    <property type="project" value="InterPro"/>
</dbReference>
<accession>A0A328C4C7</accession>
<dbReference type="SUPFAM" id="SSF51735">
    <property type="entry name" value="NAD(P)-binding Rossmann-fold domains"/>
    <property type="match status" value="1"/>
</dbReference>
<dbReference type="InterPro" id="IPR003148">
    <property type="entry name" value="RCK_N"/>
</dbReference>
<proteinExistence type="predicted"/>
<dbReference type="AlphaFoldDB" id="A0A328C4C7"/>
<evidence type="ECO:0000259" key="2">
    <source>
        <dbReference type="PROSITE" id="PS51202"/>
    </source>
</evidence>
<name>A0A328C4C7_9DELT</name>
<dbReference type="PANTHER" id="PTHR43833">
    <property type="entry name" value="POTASSIUM CHANNEL PROTEIN 2-RELATED-RELATED"/>
    <property type="match status" value="1"/>
</dbReference>
<dbReference type="InterPro" id="IPR036291">
    <property type="entry name" value="NAD(P)-bd_dom_sf"/>
</dbReference>
<dbReference type="InterPro" id="IPR050721">
    <property type="entry name" value="Trk_Ktr_HKT_K-transport"/>
</dbReference>
<dbReference type="EMBL" id="QHKO01000006">
    <property type="protein sequence ID" value="RAL21244.1"/>
    <property type="molecule type" value="Genomic_DNA"/>
</dbReference>
<sequence>MSQFAVVGLGQFGMSVARNLAHQGESVMAIDLDPELVENASQDVDVAIRADATDERTLQELQLDTMSCVVVAIGAHSIEASVLTTALLKQVGVPRIVARAMSDLHARVLRAIGADEVVNPEEEMGRRLAARLSQPSILEQVELGDSNLAEVEAPEVFVGKTLAELDIRNRYAVSIMAIQRGDHVIANPMGGESLKSGDVLVVVGSVNSIRNLAALA</sequence>
<organism evidence="3 4">
    <name type="scientific">Lujinxingia litoralis</name>
    <dbReference type="NCBI Taxonomy" id="2211119"/>
    <lineage>
        <taxon>Bacteria</taxon>
        <taxon>Deltaproteobacteria</taxon>
        <taxon>Bradymonadales</taxon>
        <taxon>Lujinxingiaceae</taxon>
        <taxon>Lujinxingia</taxon>
    </lineage>
</organism>
<keyword evidence="4" id="KW-1185">Reference proteome</keyword>
<dbReference type="Gene3D" id="3.40.50.720">
    <property type="entry name" value="NAD(P)-binding Rossmann-like Domain"/>
    <property type="match status" value="1"/>
</dbReference>
<dbReference type="PROSITE" id="PS51201">
    <property type="entry name" value="RCK_N"/>
    <property type="match status" value="1"/>
</dbReference>
<evidence type="ECO:0000313" key="3">
    <source>
        <dbReference type="EMBL" id="RAL21244.1"/>
    </source>
</evidence>
<dbReference type="SUPFAM" id="SSF116726">
    <property type="entry name" value="TrkA C-terminal domain-like"/>
    <property type="match status" value="1"/>
</dbReference>
<dbReference type="Pfam" id="PF02254">
    <property type="entry name" value="TrkA_N"/>
    <property type="match status" value="1"/>
</dbReference>
<evidence type="ECO:0000259" key="1">
    <source>
        <dbReference type="PROSITE" id="PS51201"/>
    </source>
</evidence>
<dbReference type="Proteomes" id="UP000249169">
    <property type="component" value="Unassembled WGS sequence"/>
</dbReference>
<evidence type="ECO:0000313" key="4">
    <source>
        <dbReference type="Proteomes" id="UP000249169"/>
    </source>
</evidence>
<reference evidence="3 4" key="1">
    <citation type="submission" date="2018-05" db="EMBL/GenBank/DDBJ databases">
        <title>Lujinxingia marina gen. nov. sp. nov., a new facultative anaerobic member of the class Deltaproteobacteria, and proposal of Lujinxingaceae fam. nov.</title>
        <authorList>
            <person name="Li C.-M."/>
        </authorList>
    </citation>
    <scope>NUCLEOTIDE SEQUENCE [LARGE SCALE GENOMIC DNA]</scope>
    <source>
        <strain evidence="3 4">B210</strain>
    </source>
</reference>
<dbReference type="OrthoDB" id="9776294at2"/>
<dbReference type="PANTHER" id="PTHR43833:SF7">
    <property type="entry name" value="KTR SYSTEM POTASSIUM UPTAKE PROTEIN C"/>
    <property type="match status" value="1"/>
</dbReference>
<dbReference type="InterPro" id="IPR006037">
    <property type="entry name" value="RCK_C"/>
</dbReference>
<gene>
    <name evidence="3" type="ORF">DL240_14050</name>
</gene>
<comment type="caution">
    <text evidence="3">The sequence shown here is derived from an EMBL/GenBank/DDBJ whole genome shotgun (WGS) entry which is preliminary data.</text>
</comment>
<feature type="domain" description="RCK C-terminal" evidence="2">
    <location>
        <begin position="136"/>
        <end position="216"/>
    </location>
</feature>
<dbReference type="Gene3D" id="3.30.70.1450">
    <property type="entry name" value="Regulator of K+ conductance, C-terminal domain"/>
    <property type="match status" value="1"/>
</dbReference>
<feature type="domain" description="RCK N-terminal" evidence="1">
    <location>
        <begin position="1"/>
        <end position="119"/>
    </location>
</feature>